<dbReference type="InParanoid" id="A0A3R7C586"/>
<dbReference type="EMBL" id="NIRI02000056">
    <property type="protein sequence ID" value="KAG5444552.1"/>
    <property type="molecule type" value="Genomic_DNA"/>
</dbReference>
<evidence type="ECO:0000313" key="2">
    <source>
        <dbReference type="Proteomes" id="UP000286415"/>
    </source>
</evidence>
<evidence type="ECO:0000313" key="1">
    <source>
        <dbReference type="EMBL" id="KAG5444552.1"/>
    </source>
</evidence>
<dbReference type="Proteomes" id="UP000286415">
    <property type="component" value="Unassembled WGS sequence"/>
</dbReference>
<name>A0A3R7C586_CLOSI</name>
<organism evidence="1 2">
    <name type="scientific">Clonorchis sinensis</name>
    <name type="common">Chinese liver fluke</name>
    <dbReference type="NCBI Taxonomy" id="79923"/>
    <lineage>
        <taxon>Eukaryota</taxon>
        <taxon>Metazoa</taxon>
        <taxon>Spiralia</taxon>
        <taxon>Lophotrochozoa</taxon>
        <taxon>Platyhelminthes</taxon>
        <taxon>Trematoda</taxon>
        <taxon>Digenea</taxon>
        <taxon>Opisthorchiida</taxon>
        <taxon>Opisthorchiata</taxon>
        <taxon>Opisthorchiidae</taxon>
        <taxon>Clonorchis</taxon>
    </lineage>
</organism>
<protein>
    <submittedName>
        <fullName evidence="1">Uncharacterized protein</fullName>
    </submittedName>
</protein>
<dbReference type="OrthoDB" id="10051416at2759"/>
<comment type="caution">
    <text evidence="1">The sequence shown here is derived from an EMBL/GenBank/DDBJ whole genome shotgun (WGS) entry which is preliminary data.</text>
</comment>
<reference evidence="1 2" key="2">
    <citation type="journal article" date="2021" name="Genomics">
        <title>High-quality reference genome for Clonorchis sinensis.</title>
        <authorList>
            <person name="Young N.D."/>
            <person name="Stroehlein A.J."/>
            <person name="Kinkar L."/>
            <person name="Wang T."/>
            <person name="Sohn W.M."/>
            <person name="Chang B.C.H."/>
            <person name="Kaur P."/>
            <person name="Weisz D."/>
            <person name="Dudchenko O."/>
            <person name="Aiden E.L."/>
            <person name="Korhonen P.K."/>
            <person name="Gasser R.B."/>
        </authorList>
    </citation>
    <scope>NUCLEOTIDE SEQUENCE [LARGE SCALE GENOMIC DNA]</scope>
    <source>
        <strain evidence="1">Cs-k2</strain>
    </source>
</reference>
<reference evidence="1 2" key="1">
    <citation type="journal article" date="2018" name="Biotechnol. Adv.">
        <title>Improved genomic resources and new bioinformatic workflow for the carcinogenic parasite Clonorchis sinensis: Biotechnological implications.</title>
        <authorList>
            <person name="Wang D."/>
            <person name="Korhonen P.K."/>
            <person name="Gasser R.B."/>
            <person name="Young N.D."/>
        </authorList>
    </citation>
    <scope>NUCLEOTIDE SEQUENCE [LARGE SCALE GENOMIC DNA]</scope>
    <source>
        <strain evidence="1">Cs-k2</strain>
    </source>
</reference>
<sequence>MSEVSANLLTRRSVVRTRPLPLDFPLSRLGQSGSIPALVLPSGGMAVKHRNVATAEQMSSSRNKTGYQTNDPVTSRRIVTVVPRFAPRLHDLRATLP</sequence>
<dbReference type="AlphaFoldDB" id="A0A3R7C586"/>
<gene>
    <name evidence="1" type="ORF">CSKR_108086</name>
</gene>
<proteinExistence type="predicted"/>
<keyword evidence="2" id="KW-1185">Reference proteome</keyword>
<accession>A0A3R7C586</accession>